<dbReference type="AlphaFoldDB" id="A0A8S3ZB11"/>
<feature type="transmembrane region" description="Helical" evidence="5">
    <location>
        <begin position="34"/>
        <end position="53"/>
    </location>
</feature>
<gene>
    <name evidence="7" type="ORF">CUNI_LOCUS10558</name>
</gene>
<dbReference type="EMBL" id="CAJHNH020001925">
    <property type="protein sequence ID" value="CAG5125000.1"/>
    <property type="molecule type" value="Genomic_DNA"/>
</dbReference>
<keyword evidence="2 5" id="KW-0812">Transmembrane</keyword>
<dbReference type="Gene3D" id="1.20.1070.10">
    <property type="entry name" value="Rhodopsin 7-helix transmembrane proteins"/>
    <property type="match status" value="1"/>
</dbReference>
<evidence type="ECO:0000256" key="4">
    <source>
        <dbReference type="ARBA" id="ARBA00023136"/>
    </source>
</evidence>
<dbReference type="PANTHER" id="PTHR46641:SF25">
    <property type="entry name" value="CNMAMIDE RECEPTOR-RELATED"/>
    <property type="match status" value="1"/>
</dbReference>
<dbReference type="InterPro" id="IPR052954">
    <property type="entry name" value="GPCR-Ligand_Int"/>
</dbReference>
<dbReference type="GO" id="GO:0016020">
    <property type="term" value="C:membrane"/>
    <property type="evidence" value="ECO:0007669"/>
    <property type="project" value="UniProtKB-SubCell"/>
</dbReference>
<dbReference type="PANTHER" id="PTHR46641">
    <property type="entry name" value="FMRFAMIDE RECEPTOR-RELATED"/>
    <property type="match status" value="1"/>
</dbReference>
<feature type="transmembrane region" description="Helical" evidence="5">
    <location>
        <begin position="357"/>
        <end position="377"/>
    </location>
</feature>
<organism evidence="7 8">
    <name type="scientific">Candidula unifasciata</name>
    <dbReference type="NCBI Taxonomy" id="100452"/>
    <lineage>
        <taxon>Eukaryota</taxon>
        <taxon>Metazoa</taxon>
        <taxon>Spiralia</taxon>
        <taxon>Lophotrochozoa</taxon>
        <taxon>Mollusca</taxon>
        <taxon>Gastropoda</taxon>
        <taxon>Heterobranchia</taxon>
        <taxon>Euthyneura</taxon>
        <taxon>Panpulmonata</taxon>
        <taxon>Eupulmonata</taxon>
        <taxon>Stylommatophora</taxon>
        <taxon>Helicina</taxon>
        <taxon>Helicoidea</taxon>
        <taxon>Geomitridae</taxon>
        <taxon>Candidula</taxon>
    </lineage>
</organism>
<evidence type="ECO:0000256" key="3">
    <source>
        <dbReference type="ARBA" id="ARBA00022989"/>
    </source>
</evidence>
<keyword evidence="8" id="KW-1185">Reference proteome</keyword>
<feature type="domain" description="G-protein coupled receptors family 1 profile" evidence="6">
    <location>
        <begin position="45"/>
        <end position="370"/>
    </location>
</feature>
<dbReference type="InterPro" id="IPR017452">
    <property type="entry name" value="GPCR_Rhodpsn_7TM"/>
</dbReference>
<dbReference type="PRINTS" id="PR00237">
    <property type="entry name" value="GPCRRHODOPSN"/>
</dbReference>
<dbReference type="OrthoDB" id="9990906at2759"/>
<evidence type="ECO:0000256" key="5">
    <source>
        <dbReference type="SAM" id="Phobius"/>
    </source>
</evidence>
<dbReference type="InterPro" id="IPR000276">
    <property type="entry name" value="GPCR_Rhodpsn"/>
</dbReference>
<keyword evidence="4 5" id="KW-0472">Membrane</keyword>
<evidence type="ECO:0000313" key="7">
    <source>
        <dbReference type="EMBL" id="CAG5125000.1"/>
    </source>
</evidence>
<feature type="transmembrane region" description="Helical" evidence="5">
    <location>
        <begin position="106"/>
        <end position="130"/>
    </location>
</feature>
<accession>A0A8S3ZB11</accession>
<feature type="transmembrane region" description="Helical" evidence="5">
    <location>
        <begin position="317"/>
        <end position="337"/>
    </location>
</feature>
<evidence type="ECO:0000256" key="1">
    <source>
        <dbReference type="ARBA" id="ARBA00004370"/>
    </source>
</evidence>
<dbReference type="PROSITE" id="PS50262">
    <property type="entry name" value="G_PROTEIN_RECEP_F1_2"/>
    <property type="match status" value="1"/>
</dbReference>
<reference evidence="7" key="1">
    <citation type="submission" date="2021-04" db="EMBL/GenBank/DDBJ databases">
        <authorList>
            <consortium name="Molecular Ecology Group"/>
        </authorList>
    </citation>
    <scope>NUCLEOTIDE SEQUENCE</scope>
</reference>
<comment type="caution">
    <text evidence="7">The sequence shown here is derived from an EMBL/GenBank/DDBJ whole genome shotgun (WGS) entry which is preliminary data.</text>
</comment>
<dbReference type="Proteomes" id="UP000678393">
    <property type="component" value="Unassembled WGS sequence"/>
</dbReference>
<evidence type="ECO:0000259" key="6">
    <source>
        <dbReference type="PROSITE" id="PS50262"/>
    </source>
</evidence>
<feature type="transmembrane region" description="Helical" evidence="5">
    <location>
        <begin position="258"/>
        <end position="277"/>
    </location>
</feature>
<proteinExistence type="predicted"/>
<comment type="subcellular location">
    <subcellularLocation>
        <location evidence="1">Membrane</location>
    </subcellularLocation>
</comment>
<protein>
    <recommendedName>
        <fullName evidence="6">G-protein coupled receptors family 1 profile domain-containing protein</fullName>
    </recommendedName>
</protein>
<dbReference type="SUPFAM" id="SSF81321">
    <property type="entry name" value="Family A G protein-coupled receptor-like"/>
    <property type="match status" value="1"/>
</dbReference>
<feature type="transmembrane region" description="Helical" evidence="5">
    <location>
        <begin position="142"/>
        <end position="161"/>
    </location>
</feature>
<evidence type="ECO:0000313" key="8">
    <source>
        <dbReference type="Proteomes" id="UP000678393"/>
    </source>
</evidence>
<dbReference type="GO" id="GO:0004930">
    <property type="term" value="F:G protein-coupled receptor activity"/>
    <property type="evidence" value="ECO:0007669"/>
    <property type="project" value="InterPro"/>
</dbReference>
<sequence length="391" mass="44300">MAVNQSDHANNQFDFIDNQTRIAYSAILDAQTKLMPAICLLGFATNFLSLLVFLQPSLRRLSCSVYLAVKAISDFLFLLTVFIIWLSRVELEVFDTTGICQIVVFVSYYAAFVSIWLAVTLTIENLLCVIKPWYVQRTCNTYSAAIITFVIGVLGILLYHFSLWNNGVRSIYTNPGALQNVTNISRTADNNEFVVTAGDLNFRDQRGLGISANGTKNSTSDNMMKSLLNIEAVEICMQLEEFNQFIEATTYIDSLMTLFVPLIILAVTNALIVILAVRSTRRRIRLSQQKGQYQLPGTHLANHRHSSASLETQASRFLFAVSMTTLLFHLPSHMVRLKSLVLSFTAMDVLLQRIFETLYYTHYAIGLFVYLIFGINFRKVFFELVCRKPVH</sequence>
<evidence type="ECO:0000256" key="2">
    <source>
        <dbReference type="ARBA" id="ARBA00022692"/>
    </source>
</evidence>
<feature type="transmembrane region" description="Helical" evidence="5">
    <location>
        <begin position="65"/>
        <end position="86"/>
    </location>
</feature>
<name>A0A8S3ZB11_9EUPU</name>
<keyword evidence="3 5" id="KW-1133">Transmembrane helix</keyword>